<comment type="caution">
    <text evidence="3">The sequence shown here is derived from an EMBL/GenBank/DDBJ whole genome shotgun (WGS) entry which is preliminary data.</text>
</comment>
<evidence type="ECO:0000259" key="2">
    <source>
        <dbReference type="SMART" id="SM00635"/>
    </source>
</evidence>
<dbReference type="InterPro" id="IPR014867">
    <property type="entry name" value="Spore_coat_CotH_CotH2/3/7"/>
</dbReference>
<protein>
    <recommendedName>
        <fullName evidence="2">BIG2 domain-containing protein</fullName>
    </recommendedName>
</protein>
<dbReference type="AlphaFoldDB" id="A0AAW3JTH4"/>
<name>A0AAW3JTH4_9FIRM</name>
<evidence type="ECO:0000313" key="4">
    <source>
        <dbReference type="Proteomes" id="UP000050833"/>
    </source>
</evidence>
<dbReference type="InterPro" id="IPR042229">
    <property type="entry name" value="Listeria/Bacterioides_rpt_sf"/>
</dbReference>
<reference evidence="3 4" key="1">
    <citation type="submission" date="2015-10" db="EMBL/GenBank/DDBJ databases">
        <title>Butyribacter intestini gen. nov., sp. nov., a butyric acid-producing bacterium of the family Lachnospiraceae isolated from the human faeces.</title>
        <authorList>
            <person name="Zou Y."/>
            <person name="Xue W."/>
            <person name="Luo G."/>
            <person name="Lv M."/>
        </authorList>
    </citation>
    <scope>NUCLEOTIDE SEQUENCE [LARGE SCALE GENOMIC DNA]</scope>
    <source>
        <strain evidence="3 4">TF01-11</strain>
    </source>
</reference>
<feature type="domain" description="BIG2" evidence="2">
    <location>
        <begin position="795"/>
        <end position="872"/>
    </location>
</feature>
<proteinExistence type="predicted"/>
<dbReference type="InterPro" id="IPR008964">
    <property type="entry name" value="Invasin/intimin_cell_adhesion"/>
</dbReference>
<dbReference type="NCBIfam" id="TIGR02543">
    <property type="entry name" value="List_Bact_rpt"/>
    <property type="match status" value="1"/>
</dbReference>
<dbReference type="Gene3D" id="2.60.40.4270">
    <property type="entry name" value="Listeria-Bacteroides repeat domain"/>
    <property type="match status" value="1"/>
</dbReference>
<dbReference type="Proteomes" id="UP000050833">
    <property type="component" value="Unassembled WGS sequence"/>
</dbReference>
<dbReference type="Pfam" id="PF02368">
    <property type="entry name" value="Big_2"/>
    <property type="match status" value="2"/>
</dbReference>
<gene>
    <name evidence="3" type="ORF">APZ18_02585</name>
</gene>
<comment type="subcellular location">
    <subcellularLocation>
        <location evidence="1">Cell envelope</location>
    </subcellularLocation>
</comment>
<dbReference type="Pfam" id="PF08757">
    <property type="entry name" value="CotH"/>
    <property type="match status" value="1"/>
</dbReference>
<evidence type="ECO:0000256" key="1">
    <source>
        <dbReference type="ARBA" id="ARBA00004196"/>
    </source>
</evidence>
<dbReference type="GO" id="GO:0030313">
    <property type="term" value="C:cell envelope"/>
    <property type="evidence" value="ECO:0007669"/>
    <property type="project" value="UniProtKB-SubCell"/>
</dbReference>
<dbReference type="RefSeq" id="WP_055941336.1">
    <property type="nucleotide sequence ID" value="NZ_JAQDCV010000008.1"/>
</dbReference>
<keyword evidence="4" id="KW-1185">Reference proteome</keyword>
<dbReference type="SUPFAM" id="SSF49373">
    <property type="entry name" value="Invasin/intimin cell-adhesion fragments"/>
    <property type="match status" value="2"/>
</dbReference>
<dbReference type="Pfam" id="PF09479">
    <property type="entry name" value="Flg_new"/>
    <property type="match status" value="1"/>
</dbReference>
<dbReference type="InterPro" id="IPR013378">
    <property type="entry name" value="InlB-like_B-rpt"/>
</dbReference>
<dbReference type="Gene3D" id="2.60.40.1080">
    <property type="match status" value="2"/>
</dbReference>
<dbReference type="EMBL" id="LLKB01000001">
    <property type="protein sequence ID" value="KQC86101.1"/>
    <property type="molecule type" value="Genomic_DNA"/>
</dbReference>
<evidence type="ECO:0000313" key="3">
    <source>
        <dbReference type="EMBL" id="KQC86101.1"/>
    </source>
</evidence>
<accession>A0AAW3JTH4</accession>
<dbReference type="SMART" id="SM00635">
    <property type="entry name" value="BID_2"/>
    <property type="match status" value="2"/>
</dbReference>
<feature type="domain" description="BIG2" evidence="2">
    <location>
        <begin position="713"/>
        <end position="784"/>
    </location>
</feature>
<organism evidence="3 4">
    <name type="scientific">Butyribacter intestini</name>
    <dbReference type="NCBI Taxonomy" id="1703332"/>
    <lineage>
        <taxon>Bacteria</taxon>
        <taxon>Bacillati</taxon>
        <taxon>Bacillota</taxon>
        <taxon>Clostridia</taxon>
        <taxon>Lachnospirales</taxon>
        <taxon>Lachnospiraceae</taxon>
        <taxon>Butyribacter</taxon>
    </lineage>
</organism>
<sequence length="876" mass="100572">MKKRKILTRGIATALVVVSVFFVSHYSKAGENYIKTGEKVDFTELYDSKEFSTDNSKVTLSKDNKTDGLFVDGKTEEIENARFMLSKEIDFSDKSGYLVFSGTSERKRDVTLSLYLDDSTKSFAKVKLTRQNRKNAWSTDDNRCIKISDEIKGKHKIYFKFTDNNGNEYKGKSLKILLKYTFVLDEDIPMIDLDIDESKTPIAAMNGDPNHQTECYGNMTVDIPKGYKSEYTDKKLSTKTYELDYIRGRGNSTWGPDKKPYKLKLDKKADLLGMGSDKHWILLANYYDISMLRNKFTYWLGNVLGLEYTPKCEFVNVVMNGKYLGSYYLSEQVRVGKNRVNIDDLSADDESKAVTSGSAITGGYLLSCEKADDRMNITTDKGMAFAIESPDFEDYTNIEQYNYISDYLKQTEAAIYGKGFKDSKGVSYEDYMDVDSAIDYYWVQEFSLNGDAFISGSTYLYKKRDGKLYWGPLWDFDYVAWGATEYTSNSVEGLNLDRNAWFKKLFANEKFRKKFVARWPYIKEKLLEGIKDGGIIDTYSQKQYASQKANYYVNKMYSQDDILENNDVLKDIVNDMKIDENIGKTTENMAKITYDSEEQRLKQWIRERIDWIDKNISSINDYCASRQFVFMVNGKTYATVDYIFDTGVELPKEPTKKGYSFCGWYYKQKAGKKTYEIKFDKNDLTTLTDKKVTLYAKWKKKTKANTVKKFIFQYNDIYLSPYDDYSMKYGIQPFGAAISGIKWKSSDKKIVTVDESGTIHVVTEKPGVCTVTAKVKGLKAVRCKIHIVLWDKITGLNDFNVAKNKITLKKGKYARIKVSLLPKNAYNPNITYVSSNKKVVQVDETGMIHAKKKGKVTIVVYCASLEKAELVTVKVK</sequence>
<dbReference type="InterPro" id="IPR003343">
    <property type="entry name" value="Big_2"/>
</dbReference>